<reference evidence="1 2" key="1">
    <citation type="submission" date="2022-12" db="EMBL/GenBank/DDBJ databases">
        <title>Chitinophagaceae gen. sp. nov., a new member of the family Chitinophagaceae, isolated from soil in a chemical factory.</title>
        <authorList>
            <person name="Ke Z."/>
        </authorList>
    </citation>
    <scope>NUCLEOTIDE SEQUENCE [LARGE SCALE GENOMIC DNA]</scope>
    <source>
        <strain evidence="1 2">LY-5</strain>
    </source>
</reference>
<gene>
    <name evidence="1" type="ORF">O3P16_15515</name>
</gene>
<protein>
    <submittedName>
        <fullName evidence="1">Uncharacterized protein</fullName>
    </submittedName>
</protein>
<accession>A0ABT4UN01</accession>
<sequence length="98" mass="11262">MTPYLENISNLDLDTTKNWQAGLKQEIDDLINHDFGKLVQILYNIDVSEVKLKAALSSNKTTDAADIILNLIIKRLEEKKRQKALFPKLPPPDEDDKW</sequence>
<evidence type="ECO:0000313" key="2">
    <source>
        <dbReference type="Proteomes" id="UP001210231"/>
    </source>
</evidence>
<evidence type="ECO:0000313" key="1">
    <source>
        <dbReference type="EMBL" id="MDA3616224.1"/>
    </source>
</evidence>
<comment type="caution">
    <text evidence="1">The sequence shown here is derived from an EMBL/GenBank/DDBJ whole genome shotgun (WGS) entry which is preliminary data.</text>
</comment>
<organism evidence="1 2">
    <name type="scientific">Polluticaenibacter yanchengensis</name>
    <dbReference type="NCBI Taxonomy" id="3014562"/>
    <lineage>
        <taxon>Bacteria</taxon>
        <taxon>Pseudomonadati</taxon>
        <taxon>Bacteroidota</taxon>
        <taxon>Chitinophagia</taxon>
        <taxon>Chitinophagales</taxon>
        <taxon>Chitinophagaceae</taxon>
        <taxon>Polluticaenibacter</taxon>
    </lineage>
</organism>
<dbReference type="RefSeq" id="WP_407032554.1">
    <property type="nucleotide sequence ID" value="NZ_JAQGEF010000025.1"/>
</dbReference>
<keyword evidence="2" id="KW-1185">Reference proteome</keyword>
<name>A0ABT4UN01_9BACT</name>
<proteinExistence type="predicted"/>
<dbReference type="EMBL" id="JAQGEF010000025">
    <property type="protein sequence ID" value="MDA3616224.1"/>
    <property type="molecule type" value="Genomic_DNA"/>
</dbReference>
<dbReference type="Proteomes" id="UP001210231">
    <property type="component" value="Unassembled WGS sequence"/>
</dbReference>